<dbReference type="Gene3D" id="1.20.1250.20">
    <property type="entry name" value="MFS general substrate transporter like domains"/>
    <property type="match status" value="1"/>
</dbReference>
<dbReference type="InterPro" id="IPR020846">
    <property type="entry name" value="MFS_dom"/>
</dbReference>
<evidence type="ECO:0000256" key="2">
    <source>
        <dbReference type="ARBA" id="ARBA00022448"/>
    </source>
</evidence>
<feature type="transmembrane region" description="Helical" evidence="7">
    <location>
        <begin position="48"/>
        <end position="67"/>
    </location>
</feature>
<evidence type="ECO:0000256" key="5">
    <source>
        <dbReference type="ARBA" id="ARBA00022989"/>
    </source>
</evidence>
<proteinExistence type="predicted"/>
<feature type="transmembrane region" description="Helical" evidence="7">
    <location>
        <begin position="263"/>
        <end position="288"/>
    </location>
</feature>
<dbReference type="InterPro" id="IPR011701">
    <property type="entry name" value="MFS"/>
</dbReference>
<dbReference type="Gene3D" id="1.20.1720.10">
    <property type="entry name" value="Multidrug resistance protein D"/>
    <property type="match status" value="1"/>
</dbReference>
<dbReference type="PANTHER" id="PTHR42718">
    <property type="entry name" value="MAJOR FACILITATOR SUPERFAMILY MULTIDRUG TRANSPORTER MFSC"/>
    <property type="match status" value="1"/>
</dbReference>
<dbReference type="SUPFAM" id="SSF103473">
    <property type="entry name" value="MFS general substrate transporter"/>
    <property type="match status" value="1"/>
</dbReference>
<keyword evidence="5 7" id="KW-1133">Transmembrane helix</keyword>
<feature type="transmembrane region" description="Helical" evidence="7">
    <location>
        <begin position="400"/>
        <end position="421"/>
    </location>
</feature>
<evidence type="ECO:0000256" key="4">
    <source>
        <dbReference type="ARBA" id="ARBA00022692"/>
    </source>
</evidence>
<dbReference type="EMBL" id="JBHRZH010000062">
    <property type="protein sequence ID" value="MFC3766982.1"/>
    <property type="molecule type" value="Genomic_DNA"/>
</dbReference>
<feature type="transmembrane region" description="Helical" evidence="7">
    <location>
        <begin position="353"/>
        <end position="379"/>
    </location>
</feature>
<keyword evidence="6 7" id="KW-0472">Membrane</keyword>
<feature type="domain" description="Major facilitator superfamily (MFS) profile" evidence="8">
    <location>
        <begin position="10"/>
        <end position="452"/>
    </location>
</feature>
<feature type="transmembrane region" description="Helical" evidence="7">
    <location>
        <begin position="300"/>
        <end position="317"/>
    </location>
</feature>
<evidence type="ECO:0000313" key="10">
    <source>
        <dbReference type="Proteomes" id="UP001595699"/>
    </source>
</evidence>
<keyword evidence="2" id="KW-0813">Transport</keyword>
<feature type="transmembrane region" description="Helical" evidence="7">
    <location>
        <begin position="198"/>
        <end position="215"/>
    </location>
</feature>
<name>A0ABV7YPJ6_9ACTN</name>
<comment type="subcellular location">
    <subcellularLocation>
        <location evidence="1">Cell membrane</location>
        <topology evidence="1">Multi-pass membrane protein</topology>
    </subcellularLocation>
</comment>
<feature type="transmembrane region" description="Helical" evidence="7">
    <location>
        <begin position="221"/>
        <end position="242"/>
    </location>
</feature>
<gene>
    <name evidence="9" type="ORF">ACFOUW_39570</name>
</gene>
<comment type="caution">
    <text evidence="9">The sequence shown here is derived from an EMBL/GenBank/DDBJ whole genome shotgun (WGS) entry which is preliminary data.</text>
</comment>
<evidence type="ECO:0000259" key="8">
    <source>
        <dbReference type="PROSITE" id="PS50850"/>
    </source>
</evidence>
<feature type="transmembrane region" description="Helical" evidence="7">
    <location>
        <begin position="76"/>
        <end position="95"/>
    </location>
</feature>
<feature type="transmembrane region" description="Helical" evidence="7">
    <location>
        <begin position="427"/>
        <end position="447"/>
    </location>
</feature>
<dbReference type="Pfam" id="PF07690">
    <property type="entry name" value="MFS_1"/>
    <property type="match status" value="1"/>
</dbReference>
<accession>A0ABV7YPJ6</accession>
<organism evidence="9 10">
    <name type="scientific">Tenggerimyces flavus</name>
    <dbReference type="NCBI Taxonomy" id="1708749"/>
    <lineage>
        <taxon>Bacteria</taxon>
        <taxon>Bacillati</taxon>
        <taxon>Actinomycetota</taxon>
        <taxon>Actinomycetes</taxon>
        <taxon>Propionibacteriales</taxon>
        <taxon>Nocardioidaceae</taxon>
        <taxon>Tenggerimyces</taxon>
    </lineage>
</organism>
<feature type="transmembrane region" description="Helical" evidence="7">
    <location>
        <begin position="329"/>
        <end position="347"/>
    </location>
</feature>
<feature type="transmembrane region" description="Helical" evidence="7">
    <location>
        <begin position="134"/>
        <end position="154"/>
    </location>
</feature>
<evidence type="ECO:0000313" key="9">
    <source>
        <dbReference type="EMBL" id="MFC3766982.1"/>
    </source>
</evidence>
<keyword evidence="4 7" id="KW-0812">Transmembrane</keyword>
<dbReference type="PROSITE" id="PS50850">
    <property type="entry name" value="MFS"/>
    <property type="match status" value="1"/>
</dbReference>
<sequence length="458" mass="46374">MRATPRTWAGLAVLLLAALLSSMDISVLFVAGPAITSALRPSPTEWLWALDVYGFVMAGLLIAMGSLGDRIGRRKVLLIGAALFGLSSVVLAYASSPELLIAARALMAVGGATLAPSTLSLIRGMFADARDRSVAVAAWNVAFAGGAIAGPILGGALLEYFWWGSVFLINVPVMVLLLVVGPLLIVESKSPERSSFDLVGAGLSMVAILSLVYSMKELARAGVGGVVLLTALVGVVAGTAFLRRQRQIAHPLIDLGLFRSRGFSVAIGTSTAVSLVMSGLGALAFPFLQSVHGLSPLESALWAVPTFVGVFAGAFLASHLAGRVHAAPLLGVGLVTMAAGLTVLASLRPTTGLATFLAGYNVLTLGSGLATTIATSLVLSTAPPAQAGAASGIAETSTSLGSSLGIAILGTIASLVVRSSLTTGLTTAALTSALLLIVVAAIGVLGLRREKTSGTVGR</sequence>
<evidence type="ECO:0000256" key="7">
    <source>
        <dbReference type="SAM" id="Phobius"/>
    </source>
</evidence>
<feature type="transmembrane region" description="Helical" evidence="7">
    <location>
        <begin position="101"/>
        <end position="122"/>
    </location>
</feature>
<protein>
    <submittedName>
        <fullName evidence="9">MFS transporter</fullName>
    </submittedName>
</protein>
<dbReference type="RefSeq" id="WP_205115789.1">
    <property type="nucleotide sequence ID" value="NZ_JAFBCM010000001.1"/>
</dbReference>
<evidence type="ECO:0000256" key="3">
    <source>
        <dbReference type="ARBA" id="ARBA00022475"/>
    </source>
</evidence>
<dbReference type="CDD" id="cd17321">
    <property type="entry name" value="MFS_MMR_MDR_like"/>
    <property type="match status" value="1"/>
</dbReference>
<dbReference type="PANTHER" id="PTHR42718:SF47">
    <property type="entry name" value="METHYL VIOLOGEN RESISTANCE PROTEIN SMVA"/>
    <property type="match status" value="1"/>
</dbReference>
<evidence type="ECO:0000256" key="6">
    <source>
        <dbReference type="ARBA" id="ARBA00023136"/>
    </source>
</evidence>
<dbReference type="InterPro" id="IPR036259">
    <property type="entry name" value="MFS_trans_sf"/>
</dbReference>
<keyword evidence="3" id="KW-1003">Cell membrane</keyword>
<feature type="transmembrane region" description="Helical" evidence="7">
    <location>
        <begin position="160"/>
        <end position="186"/>
    </location>
</feature>
<keyword evidence="10" id="KW-1185">Reference proteome</keyword>
<evidence type="ECO:0000256" key="1">
    <source>
        <dbReference type="ARBA" id="ARBA00004651"/>
    </source>
</evidence>
<reference evidence="10" key="1">
    <citation type="journal article" date="2019" name="Int. J. Syst. Evol. Microbiol.">
        <title>The Global Catalogue of Microorganisms (GCM) 10K type strain sequencing project: providing services to taxonomists for standard genome sequencing and annotation.</title>
        <authorList>
            <consortium name="The Broad Institute Genomics Platform"/>
            <consortium name="The Broad Institute Genome Sequencing Center for Infectious Disease"/>
            <person name="Wu L."/>
            <person name="Ma J."/>
        </authorList>
    </citation>
    <scope>NUCLEOTIDE SEQUENCE [LARGE SCALE GENOMIC DNA]</scope>
    <source>
        <strain evidence="10">CGMCC 4.7241</strain>
    </source>
</reference>
<dbReference type="Proteomes" id="UP001595699">
    <property type="component" value="Unassembled WGS sequence"/>
</dbReference>